<keyword evidence="7" id="KW-0378">Hydrolase</keyword>
<evidence type="ECO:0000256" key="3">
    <source>
        <dbReference type="ARBA" id="ARBA00022824"/>
    </source>
</evidence>
<feature type="region of interest" description="Disordered" evidence="8">
    <location>
        <begin position="1009"/>
        <end position="1053"/>
    </location>
</feature>
<reference evidence="11" key="1">
    <citation type="submission" date="2021-01" db="UniProtKB">
        <authorList>
            <consortium name="EnsemblMetazoa"/>
        </authorList>
    </citation>
    <scope>IDENTIFICATION</scope>
</reference>
<dbReference type="EC" id="3.2.1.-" evidence="7"/>
<dbReference type="OrthoDB" id="8118055at2759"/>
<keyword evidence="12" id="KW-1185">Reference proteome</keyword>
<feature type="active site" description="Proton donor" evidence="5">
    <location>
        <position position="370"/>
    </location>
</feature>
<dbReference type="InterPro" id="IPR036026">
    <property type="entry name" value="Seven-hairpin_glycosidases"/>
</dbReference>
<keyword evidence="4" id="KW-0325">Glycoprotein</keyword>
<comment type="similarity">
    <text evidence="2 7">Belongs to the glycosyl hydrolase 47 family.</text>
</comment>
<feature type="active site" description="Proton donor" evidence="5">
    <location>
        <position position="129"/>
    </location>
</feature>
<keyword evidence="3" id="KW-0256">Endoplasmic reticulum</keyword>
<keyword evidence="6" id="KW-0479">Metal-binding</keyword>
<dbReference type="Gene3D" id="3.50.30.30">
    <property type="match status" value="1"/>
</dbReference>
<evidence type="ECO:0000256" key="7">
    <source>
        <dbReference type="RuleBase" id="RU361193"/>
    </source>
</evidence>
<dbReference type="InterPro" id="IPR046450">
    <property type="entry name" value="PA_dom_sf"/>
</dbReference>
<comment type="subcellular location">
    <subcellularLocation>
        <location evidence="1">Endoplasmic reticulum</location>
    </subcellularLocation>
</comment>
<dbReference type="PANTHER" id="PTHR45679:SF2">
    <property type="entry name" value="ER DEGRADATION-ENHANCING ALPHA-MANNOSIDASE-LIKE PROTEIN 3"/>
    <property type="match status" value="1"/>
</dbReference>
<dbReference type="InterPro" id="IPR001382">
    <property type="entry name" value="Glyco_hydro_47"/>
</dbReference>
<dbReference type="Proteomes" id="UP000594262">
    <property type="component" value="Unplaced"/>
</dbReference>
<evidence type="ECO:0000256" key="1">
    <source>
        <dbReference type="ARBA" id="ARBA00004240"/>
    </source>
</evidence>
<dbReference type="Pfam" id="PF02225">
    <property type="entry name" value="PA"/>
    <property type="match status" value="1"/>
</dbReference>
<dbReference type="EnsemblMetazoa" id="CLYHEMT022169.1">
    <property type="protein sequence ID" value="CLYHEMP022169.1"/>
    <property type="gene ID" value="CLYHEMG022169"/>
</dbReference>
<feature type="chain" id="PRO_5029642617" description="alpha-1,2-Mannosidase" evidence="9">
    <location>
        <begin position="20"/>
        <end position="1053"/>
    </location>
</feature>
<dbReference type="SUPFAM" id="SSF52025">
    <property type="entry name" value="PA domain"/>
    <property type="match status" value="1"/>
</dbReference>
<dbReference type="GO" id="GO:0044322">
    <property type="term" value="C:endoplasmic reticulum quality control compartment"/>
    <property type="evidence" value="ECO:0007669"/>
    <property type="project" value="GOC"/>
</dbReference>
<evidence type="ECO:0000256" key="6">
    <source>
        <dbReference type="PIRSR" id="PIRSR601382-2"/>
    </source>
</evidence>
<dbReference type="Pfam" id="PF01532">
    <property type="entry name" value="Glyco_hydro_47"/>
    <property type="match status" value="1"/>
</dbReference>
<comment type="cofactor">
    <cofactor evidence="6">
        <name>Ca(2+)</name>
        <dbReference type="ChEBI" id="CHEBI:29108"/>
    </cofactor>
</comment>
<feature type="compositionally biased region" description="Basic and acidic residues" evidence="8">
    <location>
        <begin position="1009"/>
        <end position="1018"/>
    </location>
</feature>
<evidence type="ECO:0000256" key="2">
    <source>
        <dbReference type="ARBA" id="ARBA00007658"/>
    </source>
</evidence>
<dbReference type="GO" id="GO:1904380">
    <property type="term" value="P:endoplasmic reticulum mannose trimming"/>
    <property type="evidence" value="ECO:0007669"/>
    <property type="project" value="InterPro"/>
</dbReference>
<feature type="compositionally biased region" description="Low complexity" evidence="8">
    <location>
        <begin position="1020"/>
        <end position="1029"/>
    </location>
</feature>
<feature type="domain" description="PA" evidence="10">
    <location>
        <begin position="696"/>
        <end position="789"/>
    </location>
</feature>
<dbReference type="InterPro" id="IPR012341">
    <property type="entry name" value="6hp_glycosidase-like_sf"/>
</dbReference>
<feature type="active site" evidence="5">
    <location>
        <position position="276"/>
    </location>
</feature>
<dbReference type="GO" id="GO:0016020">
    <property type="term" value="C:membrane"/>
    <property type="evidence" value="ECO:0007669"/>
    <property type="project" value="InterPro"/>
</dbReference>
<dbReference type="InterPro" id="IPR044674">
    <property type="entry name" value="EDEM1/2/3"/>
</dbReference>
<feature type="binding site" evidence="6">
    <location>
        <position position="474"/>
    </location>
    <ligand>
        <name>Ca(2+)</name>
        <dbReference type="ChEBI" id="CHEBI:29108"/>
    </ligand>
</feature>
<feature type="active site" evidence="5">
    <location>
        <position position="388"/>
    </location>
</feature>
<dbReference type="GO" id="GO:0005509">
    <property type="term" value="F:calcium ion binding"/>
    <property type="evidence" value="ECO:0007669"/>
    <property type="project" value="InterPro"/>
</dbReference>
<dbReference type="SUPFAM" id="SSF48225">
    <property type="entry name" value="Seven-hairpin glycosidases"/>
    <property type="match status" value="1"/>
</dbReference>
<feature type="compositionally biased region" description="Basic and acidic residues" evidence="8">
    <location>
        <begin position="1043"/>
        <end position="1053"/>
    </location>
</feature>
<dbReference type="Gene3D" id="1.50.10.10">
    <property type="match status" value="1"/>
</dbReference>
<evidence type="ECO:0000256" key="8">
    <source>
        <dbReference type="SAM" id="MobiDB-lite"/>
    </source>
</evidence>
<dbReference type="RefSeq" id="XP_066912519.1">
    <property type="nucleotide sequence ID" value="XM_067056418.1"/>
</dbReference>
<name>A0A7M5XGY6_9CNID</name>
<evidence type="ECO:0000256" key="5">
    <source>
        <dbReference type="PIRSR" id="PIRSR601382-1"/>
    </source>
</evidence>
<organism evidence="11 12">
    <name type="scientific">Clytia hemisphaerica</name>
    <dbReference type="NCBI Taxonomy" id="252671"/>
    <lineage>
        <taxon>Eukaryota</taxon>
        <taxon>Metazoa</taxon>
        <taxon>Cnidaria</taxon>
        <taxon>Hydrozoa</taxon>
        <taxon>Hydroidolina</taxon>
        <taxon>Leptothecata</taxon>
        <taxon>Obeliida</taxon>
        <taxon>Clytiidae</taxon>
        <taxon>Clytia</taxon>
    </lineage>
</organism>
<keyword evidence="9" id="KW-0732">Signal</keyword>
<sequence>MKQMFFAFLLTILLQDGFCTSNSSYMVNATEKVRLKEKVVEMFNHAYGAYKKYAHPADELMPLSCRGRYRGSEKNRGDIDEALGNFSLTLVDTLDTLVVLGQIEEFETQVHYVIDNVKFDADAIVSVFETNIRVLGGLLGAHSMAVTLKNDGKGMFWYDKELLEKATILADKLLLAFNTSTGIPYPKINLKYGIHHPESRVGHETHTCTACAGTMIMEFAALSRLTGNPIYEEKAHKAMEALWKFRSHHSDLVGTTINIHSGDWTRRDSGVGAGIDSYYEYCLKAYILLGDETYRDKFNKHYAAIKKYIRQGYMMLDVYMHQPDVPARSFIDALQAFWPGLQVLKGDLQPAIETHEILYNVAKKYKFLPEAFTTSLDLYWAQHPLRPEFIESTYFLHQATKDPYYLEVGKHVIDTLEEHARVKCGYAAFKDLRTFAHEDKMDSFVLAETFKYLYLLFSEESEHVIDVHNFIFTTEAHLLPLHISLTPAPTNTTSNTTKNAPKNKAFEGKKNLNLTVELDDHSISCPNTKYLSNLNNFAEVIRKNMNSGVSGYATKKNPFCSKNGIDKEYAKINAESFIKKIKFETVLRKRKITVKEFNVNDATHIGLLRDMGIKIQKESNGKIQLQHQSNEAKTTEDAKEGILFMQEMIEYAKETGITDELSKPRHVKIVTTPHNNLMFSGGYAQFGPDLDQQAIQGELVQAEPFNSCQNIANAGDLINRIVVLQRGGCMFIDKARLVEKLGAIGAIIVDHNKGTTFATAAPFGMSGDDNPSNVGIPAIFLFNKEGEELVQLMNKVRRNSKHLVAILHGKTPPKVPKQDEKLIIPKEEQEVNFASKLDDSVFADTKSDVEFTLNGQKIKTVISEYVGANENGIKKKFTRTKVERCPADECDKAKTKIATSTVEKDYDETAEGVEADRINRVARGLDESYIDDALSDLVKKQLSREDLLSSTTDEELICTSAGCFSSLDDIRHVQHLADTIQRIQARLSENRVEQTLDKMRDDISSNIEKTLRGMKDGGETTTPPTTTATQERTGNEGIENEGDSDRKKLDGEL</sequence>
<evidence type="ECO:0000259" key="10">
    <source>
        <dbReference type="Pfam" id="PF02225"/>
    </source>
</evidence>
<accession>A0A7M5XGY6</accession>
<evidence type="ECO:0000256" key="9">
    <source>
        <dbReference type="SAM" id="SignalP"/>
    </source>
</evidence>
<dbReference type="PANTHER" id="PTHR45679">
    <property type="entry name" value="ER DEGRADATION-ENHANCING ALPHA-MANNOSIDASE-LIKE PROTEIN 2"/>
    <property type="match status" value="1"/>
</dbReference>
<proteinExistence type="inferred from homology"/>
<dbReference type="AlphaFoldDB" id="A0A7M5XGY6"/>
<dbReference type="PRINTS" id="PR00747">
    <property type="entry name" value="GLYHDRLASE47"/>
</dbReference>
<protein>
    <recommendedName>
        <fullName evidence="7">alpha-1,2-Mannosidase</fullName>
        <ecNumber evidence="7">3.2.1.-</ecNumber>
    </recommendedName>
</protein>
<keyword evidence="6" id="KW-0106">Calcium</keyword>
<dbReference type="InterPro" id="IPR003137">
    <property type="entry name" value="PA_domain"/>
</dbReference>
<evidence type="ECO:0000256" key="4">
    <source>
        <dbReference type="ARBA" id="ARBA00023180"/>
    </source>
</evidence>
<feature type="signal peptide" evidence="9">
    <location>
        <begin position="1"/>
        <end position="19"/>
    </location>
</feature>
<evidence type="ECO:0000313" key="11">
    <source>
        <dbReference type="EnsemblMetazoa" id="CLYHEMP022169.1"/>
    </source>
</evidence>
<dbReference type="GeneID" id="136799707"/>
<keyword evidence="7" id="KW-0326">Glycosidase</keyword>
<evidence type="ECO:0000313" key="12">
    <source>
        <dbReference type="Proteomes" id="UP000594262"/>
    </source>
</evidence>
<dbReference type="GO" id="GO:0004571">
    <property type="term" value="F:mannosyl-oligosaccharide 1,2-alpha-mannosidase activity"/>
    <property type="evidence" value="ECO:0007669"/>
    <property type="project" value="InterPro"/>
</dbReference>
<dbReference type="GO" id="GO:0005975">
    <property type="term" value="P:carbohydrate metabolic process"/>
    <property type="evidence" value="ECO:0007669"/>
    <property type="project" value="InterPro"/>
</dbReference>